<protein>
    <recommendedName>
        <fullName evidence="2">Nudix hydrolase domain-containing protein</fullName>
    </recommendedName>
</protein>
<gene>
    <name evidence="3" type="ORF">PV05_04334</name>
</gene>
<dbReference type="GO" id="GO:0005634">
    <property type="term" value="C:nucleus"/>
    <property type="evidence" value="ECO:0007669"/>
    <property type="project" value="TreeGrafter"/>
</dbReference>
<dbReference type="OrthoDB" id="10249920at2759"/>
<organism evidence="3 4">
    <name type="scientific">Exophiala xenobiotica</name>
    <dbReference type="NCBI Taxonomy" id="348802"/>
    <lineage>
        <taxon>Eukaryota</taxon>
        <taxon>Fungi</taxon>
        <taxon>Dikarya</taxon>
        <taxon>Ascomycota</taxon>
        <taxon>Pezizomycotina</taxon>
        <taxon>Eurotiomycetes</taxon>
        <taxon>Chaetothyriomycetidae</taxon>
        <taxon>Chaetothyriales</taxon>
        <taxon>Herpotrichiellaceae</taxon>
        <taxon>Exophiala</taxon>
    </lineage>
</organism>
<dbReference type="HOGENOM" id="CLU_062658_0_0_1"/>
<name>A0A0D2F6L6_9EURO</name>
<reference evidence="3 4" key="1">
    <citation type="submission" date="2015-01" db="EMBL/GenBank/DDBJ databases">
        <title>The Genome Sequence of Exophiala xenobiotica CBS118157.</title>
        <authorList>
            <consortium name="The Broad Institute Genomics Platform"/>
            <person name="Cuomo C."/>
            <person name="de Hoog S."/>
            <person name="Gorbushina A."/>
            <person name="Stielow B."/>
            <person name="Teixiera M."/>
            <person name="Abouelleil A."/>
            <person name="Chapman S.B."/>
            <person name="Priest M."/>
            <person name="Young S.K."/>
            <person name="Wortman J."/>
            <person name="Nusbaum C."/>
            <person name="Birren B."/>
        </authorList>
    </citation>
    <scope>NUCLEOTIDE SEQUENCE [LARGE SCALE GENOMIC DNA]</scope>
    <source>
        <strain evidence="3 4">CBS 118157</strain>
    </source>
</reference>
<dbReference type="SUPFAM" id="SSF55811">
    <property type="entry name" value="Nudix"/>
    <property type="match status" value="1"/>
</dbReference>
<dbReference type="InterPro" id="IPR020084">
    <property type="entry name" value="NUDIX_hydrolase_CS"/>
</dbReference>
<feature type="domain" description="Nudix hydrolase" evidence="2">
    <location>
        <begin position="129"/>
        <end position="267"/>
    </location>
</feature>
<dbReference type="Proteomes" id="UP000054342">
    <property type="component" value="Unassembled WGS sequence"/>
</dbReference>
<dbReference type="Gene3D" id="3.90.79.10">
    <property type="entry name" value="Nucleoside Triphosphate Pyrophosphohydrolase"/>
    <property type="match status" value="1"/>
</dbReference>
<dbReference type="STRING" id="348802.A0A0D2F6L6"/>
<dbReference type="PROSITE" id="PS00893">
    <property type="entry name" value="NUDIX_BOX"/>
    <property type="match status" value="1"/>
</dbReference>
<dbReference type="PANTHER" id="PTHR11839:SF26">
    <property type="entry name" value="ADP-RIBOSE DIPHOSPHATASE"/>
    <property type="match status" value="1"/>
</dbReference>
<accession>A0A0D2F6L6</accession>
<dbReference type="GO" id="GO:0019693">
    <property type="term" value="P:ribose phosphate metabolic process"/>
    <property type="evidence" value="ECO:0007669"/>
    <property type="project" value="TreeGrafter"/>
</dbReference>
<dbReference type="InterPro" id="IPR000086">
    <property type="entry name" value="NUDIX_hydrolase_dom"/>
</dbReference>
<dbReference type="GO" id="GO:0047631">
    <property type="term" value="F:ADP-ribose diphosphatase activity"/>
    <property type="evidence" value="ECO:0007669"/>
    <property type="project" value="TreeGrafter"/>
</dbReference>
<evidence type="ECO:0000313" key="4">
    <source>
        <dbReference type="Proteomes" id="UP000054342"/>
    </source>
</evidence>
<dbReference type="CDD" id="cd18888">
    <property type="entry name" value="NUDIX_ADPRase_Nudt5"/>
    <property type="match status" value="1"/>
</dbReference>
<dbReference type="GO" id="GO:0006753">
    <property type="term" value="P:nucleoside phosphate metabolic process"/>
    <property type="evidence" value="ECO:0007669"/>
    <property type="project" value="TreeGrafter"/>
</dbReference>
<evidence type="ECO:0000313" key="3">
    <source>
        <dbReference type="EMBL" id="KIW55604.1"/>
    </source>
</evidence>
<dbReference type="RefSeq" id="XP_013316188.1">
    <property type="nucleotide sequence ID" value="XM_013460734.1"/>
</dbReference>
<keyword evidence="1" id="KW-0378">Hydrolase</keyword>
<dbReference type="Pfam" id="PF00293">
    <property type="entry name" value="NUDIX"/>
    <property type="match status" value="1"/>
</dbReference>
<dbReference type="AlphaFoldDB" id="A0A0D2F6L6"/>
<dbReference type="InterPro" id="IPR015797">
    <property type="entry name" value="NUDIX_hydrolase-like_dom_sf"/>
</dbReference>
<proteinExistence type="predicted"/>
<dbReference type="GeneID" id="25326242"/>
<dbReference type="PROSITE" id="PS51462">
    <property type="entry name" value="NUDIX"/>
    <property type="match status" value="1"/>
</dbReference>
<evidence type="ECO:0000259" key="2">
    <source>
        <dbReference type="PROSITE" id="PS51462"/>
    </source>
</evidence>
<dbReference type="FunFam" id="3.90.79.10:FF:000016">
    <property type="entry name" value="ADP-sugar pyrophosphatase isoform X1"/>
    <property type="match status" value="1"/>
</dbReference>
<evidence type="ECO:0000256" key="1">
    <source>
        <dbReference type="ARBA" id="ARBA00022801"/>
    </source>
</evidence>
<sequence length="283" mass="31495">MNLILDTVPEMDEVRSLGGKALVRHIPRVAPWCRQCPSLLVPAQLRSMLLSRHCTALIRYPTLAGKLKLSFTALTMSPKTQEPQIVSVTDLSSAEAKWVALKKVDFMDQTGTSRSWEIAVRKTTSKSGVDAVAMGNIFVHPSKPPSTMLVIQYRPPIGKYTIEWPAGLVDEHETPEEAAVREMKEETGYEGKILHTGPVLASDPGLTNATLQLVMMEVKLSEKEDIMPDQKLDEGELIERVMVPLTELYDRLLSWSAQDKYMVAGKLFYFAAGLHFAKHGGYV</sequence>
<dbReference type="EMBL" id="KN847319">
    <property type="protein sequence ID" value="KIW55604.1"/>
    <property type="molecule type" value="Genomic_DNA"/>
</dbReference>
<keyword evidence="4" id="KW-1185">Reference proteome</keyword>
<dbReference type="PANTHER" id="PTHR11839">
    <property type="entry name" value="UDP/ADP-SUGAR PYROPHOSPHATASE"/>
    <property type="match status" value="1"/>
</dbReference>